<dbReference type="EMBL" id="JGYX01000005">
    <property type="protein sequence ID" value="KFI60603.1"/>
    <property type="molecule type" value="Genomic_DNA"/>
</dbReference>
<evidence type="ECO:0000313" key="4">
    <source>
        <dbReference type="Proteomes" id="UP000029046"/>
    </source>
</evidence>
<dbReference type="GO" id="GO:0003700">
    <property type="term" value="F:DNA-binding transcription factor activity"/>
    <property type="evidence" value="ECO:0007669"/>
    <property type="project" value="InterPro"/>
</dbReference>
<dbReference type="Pfam" id="PF13411">
    <property type="entry name" value="MerR_1"/>
    <property type="match status" value="1"/>
</dbReference>
<dbReference type="InterPro" id="IPR047057">
    <property type="entry name" value="MerR_fam"/>
</dbReference>
<dbReference type="eggNOG" id="COG0789">
    <property type="taxonomic scope" value="Bacteria"/>
</dbReference>
<dbReference type="SMART" id="SM00422">
    <property type="entry name" value="HTH_MERR"/>
    <property type="match status" value="1"/>
</dbReference>
<dbReference type="Proteomes" id="UP000029046">
    <property type="component" value="Unassembled WGS sequence"/>
</dbReference>
<keyword evidence="4" id="KW-1185">Reference proteome</keyword>
<accession>A0A087APA3</accession>
<dbReference type="InterPro" id="IPR009061">
    <property type="entry name" value="DNA-bd_dom_put_sf"/>
</dbReference>
<dbReference type="PANTHER" id="PTHR30204:SF58">
    <property type="entry name" value="HTH-TYPE TRANSCRIPTIONAL REGULATOR YFMP"/>
    <property type="match status" value="1"/>
</dbReference>
<feature type="domain" description="HTH merR-type" evidence="2">
    <location>
        <begin position="40"/>
        <end position="109"/>
    </location>
</feature>
<gene>
    <name evidence="3" type="ORF">BIGA_1199</name>
</gene>
<dbReference type="PANTHER" id="PTHR30204">
    <property type="entry name" value="REDOX-CYCLING DRUG-SENSING TRANSCRIPTIONAL ACTIVATOR SOXR"/>
    <property type="match status" value="1"/>
</dbReference>
<dbReference type="Gene3D" id="1.10.1660.10">
    <property type="match status" value="1"/>
</dbReference>
<dbReference type="SUPFAM" id="SSF46955">
    <property type="entry name" value="Putative DNA-binding domain"/>
    <property type="match status" value="1"/>
</dbReference>
<organism evidence="3 4">
    <name type="scientific">Bifidobacterium pullorum subsp. gallinarum</name>
    <dbReference type="NCBI Taxonomy" id="78344"/>
    <lineage>
        <taxon>Bacteria</taxon>
        <taxon>Bacillati</taxon>
        <taxon>Actinomycetota</taxon>
        <taxon>Actinomycetes</taxon>
        <taxon>Bifidobacteriales</taxon>
        <taxon>Bifidobacteriaceae</taxon>
        <taxon>Bifidobacterium</taxon>
    </lineage>
</organism>
<name>A0A087APA3_9BIFI</name>
<reference evidence="3 4" key="1">
    <citation type="submission" date="2014-03" db="EMBL/GenBank/DDBJ databases">
        <title>Genomics of Bifidobacteria.</title>
        <authorList>
            <person name="Ventura M."/>
            <person name="Milani C."/>
            <person name="Lugli G.A."/>
        </authorList>
    </citation>
    <scope>NUCLEOTIDE SEQUENCE [LARGE SCALE GENOMIC DNA]</scope>
    <source>
        <strain evidence="3 4">LMG 11586</strain>
    </source>
</reference>
<protein>
    <submittedName>
        <fullName evidence="3">MerR family transcriptional regulator</fullName>
    </submittedName>
</protein>
<proteinExistence type="predicted"/>
<dbReference type="AlphaFoldDB" id="A0A087APA3"/>
<sequence length="190" mass="21120">MARVAQQVRQLYEMCAVALVSGRAHLDGASEVGFDVELPVFTVGRAAELAHIHPQTLRQYDRLGLVVPQRTDGGARRYSLRDVSRLAHAQQLSQDEGINLAGITRILELEEENRELRRQVARLRKPSGSSVFAADADGGIVEIERSGSARRWRRQIHVDPRALPARRERYDDGGTDDGSGSQAVVVWRMA</sequence>
<evidence type="ECO:0000256" key="1">
    <source>
        <dbReference type="ARBA" id="ARBA00023125"/>
    </source>
</evidence>
<evidence type="ECO:0000259" key="2">
    <source>
        <dbReference type="PROSITE" id="PS50937"/>
    </source>
</evidence>
<dbReference type="PROSITE" id="PS50937">
    <property type="entry name" value="HTH_MERR_2"/>
    <property type="match status" value="1"/>
</dbReference>
<dbReference type="GO" id="GO:0003677">
    <property type="term" value="F:DNA binding"/>
    <property type="evidence" value="ECO:0007669"/>
    <property type="project" value="UniProtKB-KW"/>
</dbReference>
<comment type="caution">
    <text evidence="3">The sequence shown here is derived from an EMBL/GenBank/DDBJ whole genome shotgun (WGS) entry which is preliminary data.</text>
</comment>
<evidence type="ECO:0000313" key="3">
    <source>
        <dbReference type="EMBL" id="KFI60603.1"/>
    </source>
</evidence>
<dbReference type="InterPro" id="IPR000551">
    <property type="entry name" value="MerR-type_HTH_dom"/>
</dbReference>
<dbReference type="RefSeq" id="WP_033507034.1">
    <property type="nucleotide sequence ID" value="NZ_JGYX01000005.1"/>
</dbReference>
<dbReference type="NCBIfam" id="NF047375">
    <property type="entry name" value="HeatShock_HspR"/>
    <property type="match status" value="1"/>
</dbReference>
<dbReference type="OrthoDB" id="5345718at2"/>
<keyword evidence="1" id="KW-0238">DNA-binding</keyword>